<proteinExistence type="inferred from homology"/>
<dbReference type="Pfam" id="PF04568">
    <property type="entry name" value="IATP"/>
    <property type="match status" value="1"/>
</dbReference>
<organism evidence="5 6">
    <name type="scientific">Hypholoma sublateritium (strain FD-334 SS-4)</name>
    <dbReference type="NCBI Taxonomy" id="945553"/>
    <lineage>
        <taxon>Eukaryota</taxon>
        <taxon>Fungi</taxon>
        <taxon>Dikarya</taxon>
        <taxon>Basidiomycota</taxon>
        <taxon>Agaricomycotina</taxon>
        <taxon>Agaricomycetes</taxon>
        <taxon>Agaricomycetidae</taxon>
        <taxon>Agaricales</taxon>
        <taxon>Agaricineae</taxon>
        <taxon>Strophariaceae</taxon>
        <taxon>Hypholoma</taxon>
    </lineage>
</organism>
<evidence type="ECO:0000256" key="1">
    <source>
        <dbReference type="ARBA" id="ARBA00004173"/>
    </source>
</evidence>
<dbReference type="GO" id="GO:0005739">
    <property type="term" value="C:mitochondrion"/>
    <property type="evidence" value="ECO:0007669"/>
    <property type="project" value="UniProtKB-SubCell"/>
</dbReference>
<evidence type="ECO:0000256" key="2">
    <source>
        <dbReference type="ARBA" id="ARBA00010901"/>
    </source>
</evidence>
<evidence type="ECO:0000256" key="4">
    <source>
        <dbReference type="RuleBase" id="RU368087"/>
    </source>
</evidence>
<evidence type="ECO:0000256" key="3">
    <source>
        <dbReference type="ARBA" id="ARBA00023128"/>
    </source>
</evidence>
<dbReference type="OrthoDB" id="5532350at2759"/>
<comment type="similarity">
    <text evidence="2 4">Belongs to the ATPase inhibitor family.</text>
</comment>
<reference evidence="6" key="1">
    <citation type="submission" date="2014-04" db="EMBL/GenBank/DDBJ databases">
        <title>Evolutionary Origins and Diversification of the Mycorrhizal Mutualists.</title>
        <authorList>
            <consortium name="DOE Joint Genome Institute"/>
            <consortium name="Mycorrhizal Genomics Consortium"/>
            <person name="Kohler A."/>
            <person name="Kuo A."/>
            <person name="Nagy L.G."/>
            <person name="Floudas D."/>
            <person name="Copeland A."/>
            <person name="Barry K.W."/>
            <person name="Cichocki N."/>
            <person name="Veneault-Fourrey C."/>
            <person name="LaButti K."/>
            <person name="Lindquist E.A."/>
            <person name="Lipzen A."/>
            <person name="Lundell T."/>
            <person name="Morin E."/>
            <person name="Murat C."/>
            <person name="Riley R."/>
            <person name="Ohm R."/>
            <person name="Sun H."/>
            <person name="Tunlid A."/>
            <person name="Henrissat B."/>
            <person name="Grigoriev I.V."/>
            <person name="Hibbett D.S."/>
            <person name="Martin F."/>
        </authorList>
    </citation>
    <scope>NUCLEOTIDE SEQUENCE [LARGE SCALE GENOMIC DNA]</scope>
    <source>
        <strain evidence="6">FD-334 SS-4</strain>
    </source>
</reference>
<dbReference type="AlphaFoldDB" id="A0A0D2PQM0"/>
<dbReference type="SUPFAM" id="SSF64602">
    <property type="entry name" value="F1 ATPase inhibitor, IF1, C-terminal domain"/>
    <property type="match status" value="1"/>
</dbReference>
<keyword evidence="6" id="KW-1185">Reference proteome</keyword>
<dbReference type="InterPro" id="IPR007648">
    <property type="entry name" value="ATPase_inhibitor_mt"/>
</dbReference>
<accession>A0A0D2PQM0</accession>
<dbReference type="Gene3D" id="1.20.5.500">
    <property type="entry name" value="Single helix bin"/>
    <property type="match status" value="1"/>
</dbReference>
<dbReference type="Proteomes" id="UP000054270">
    <property type="component" value="Unassembled WGS sequence"/>
</dbReference>
<evidence type="ECO:0000313" key="5">
    <source>
        <dbReference type="EMBL" id="KJA22145.1"/>
    </source>
</evidence>
<evidence type="ECO:0000313" key="6">
    <source>
        <dbReference type="Proteomes" id="UP000054270"/>
    </source>
</evidence>
<dbReference type="STRING" id="945553.A0A0D2PQM0"/>
<dbReference type="EMBL" id="KN817552">
    <property type="protein sequence ID" value="KJA22145.1"/>
    <property type="molecule type" value="Genomic_DNA"/>
</dbReference>
<gene>
    <name evidence="5" type="ORF">HYPSUDRAFT_139482</name>
</gene>
<protein>
    <recommendedName>
        <fullName evidence="4">ATPase inhibitor, mitochondrial</fullName>
    </recommendedName>
</protein>
<comment type="function">
    <text evidence="4">Inhibits the enzyme activity of ATPase.</text>
</comment>
<sequence>MISRVAAFRTLPRAFAAPARLYTIGRTEGSVAESKGFGKKEKAHEDQYIRKHEAEQLAKLKATVRTYRRTEKCHMLTADSDRRKGGRAR</sequence>
<comment type="subcellular location">
    <subcellularLocation>
        <location evidence="1">Mitochondrion</location>
    </subcellularLocation>
</comment>
<dbReference type="GO" id="GO:0042030">
    <property type="term" value="F:ATPase inhibitor activity"/>
    <property type="evidence" value="ECO:0007669"/>
    <property type="project" value="InterPro"/>
</dbReference>
<name>A0A0D2PQM0_HYPSF</name>
<keyword evidence="3" id="KW-0496">Mitochondrion</keyword>
<dbReference type="OMA" id="CHMLTAD"/>